<comment type="caution">
    <text evidence="1">The sequence shown here is derived from an EMBL/GenBank/DDBJ whole genome shotgun (WGS) entry which is preliminary data.</text>
</comment>
<sequence>MERCKTCRWEGAYAAGKDVSPDGLTAELYESWVEHKTIAALVEGRLLSGTFPATEVIRNQGCMWWSPTAATTPLCTVTVDGPGVSVDVSAVLTHLEGCTLQDRALVIDDVLDGLIGSEYYLPEWRAQWHAKAKNDMALRGDGPPSQVG</sequence>
<name>A0ABP7GAA1_9ACTN</name>
<evidence type="ECO:0000313" key="1">
    <source>
        <dbReference type="EMBL" id="GAA3757950.1"/>
    </source>
</evidence>
<reference evidence="2" key="1">
    <citation type="journal article" date="2019" name="Int. J. Syst. Evol. Microbiol.">
        <title>The Global Catalogue of Microorganisms (GCM) 10K type strain sequencing project: providing services to taxonomists for standard genome sequencing and annotation.</title>
        <authorList>
            <consortium name="The Broad Institute Genomics Platform"/>
            <consortium name="The Broad Institute Genome Sequencing Center for Infectious Disease"/>
            <person name="Wu L."/>
            <person name="Ma J."/>
        </authorList>
    </citation>
    <scope>NUCLEOTIDE SEQUENCE [LARGE SCALE GENOMIC DNA]</scope>
    <source>
        <strain evidence="2">JCM 17137</strain>
    </source>
</reference>
<accession>A0ABP7GAA1</accession>
<protein>
    <submittedName>
        <fullName evidence="1">Uncharacterized protein</fullName>
    </submittedName>
</protein>
<proteinExistence type="predicted"/>
<gene>
    <name evidence="1" type="ORF">GCM10022402_40190</name>
</gene>
<evidence type="ECO:0000313" key="2">
    <source>
        <dbReference type="Proteomes" id="UP001500908"/>
    </source>
</evidence>
<dbReference type="Proteomes" id="UP001500908">
    <property type="component" value="Unassembled WGS sequence"/>
</dbReference>
<organism evidence="1 2">
    <name type="scientific">Salinactinospora qingdaonensis</name>
    <dbReference type="NCBI Taxonomy" id="702744"/>
    <lineage>
        <taxon>Bacteria</taxon>
        <taxon>Bacillati</taxon>
        <taxon>Actinomycetota</taxon>
        <taxon>Actinomycetes</taxon>
        <taxon>Streptosporangiales</taxon>
        <taxon>Nocardiopsidaceae</taxon>
        <taxon>Salinactinospora</taxon>
    </lineage>
</organism>
<dbReference type="EMBL" id="BAABDD010000025">
    <property type="protein sequence ID" value="GAA3757950.1"/>
    <property type="molecule type" value="Genomic_DNA"/>
</dbReference>
<keyword evidence="2" id="KW-1185">Reference proteome</keyword>